<proteinExistence type="predicted"/>
<feature type="region of interest" description="Disordered" evidence="1">
    <location>
        <begin position="1"/>
        <end position="37"/>
    </location>
</feature>
<dbReference type="KEGG" id="buo:BRPE64_ACDS04530"/>
<dbReference type="PATRIC" id="fig|758793.3.peg.452"/>
<evidence type="ECO:0000256" key="1">
    <source>
        <dbReference type="SAM" id="MobiDB-lite"/>
    </source>
</evidence>
<dbReference type="Proteomes" id="UP000013966">
    <property type="component" value="Chromosome 1"/>
</dbReference>
<keyword evidence="3" id="KW-1185">Reference proteome</keyword>
<feature type="compositionally biased region" description="Polar residues" evidence="1">
    <location>
        <begin position="1"/>
        <end position="10"/>
    </location>
</feature>
<evidence type="ECO:0000313" key="3">
    <source>
        <dbReference type="Proteomes" id="UP000013966"/>
    </source>
</evidence>
<dbReference type="EMBL" id="AP013058">
    <property type="protein sequence ID" value="BAN22207.1"/>
    <property type="molecule type" value="Genomic_DNA"/>
</dbReference>
<accession>R4WWB0</accession>
<dbReference type="HOGENOM" id="CLU_3341205_0_0_4"/>
<reference evidence="2 3" key="2">
    <citation type="journal article" date="2018" name="Int. J. Syst. Evol. Microbiol.">
        <title>Burkholderia insecticola sp. nov., a gut symbiotic bacterium of the bean bug Riptortus pedestris.</title>
        <authorList>
            <person name="Takeshita K."/>
            <person name="Tamaki H."/>
            <person name="Ohbayashi T."/>
            <person name="Meng X.-Y."/>
            <person name="Sone T."/>
            <person name="Mitani Y."/>
            <person name="Peeters C."/>
            <person name="Kikuchi Y."/>
            <person name="Vandamme P."/>
        </authorList>
    </citation>
    <scope>NUCLEOTIDE SEQUENCE [LARGE SCALE GENOMIC DNA]</scope>
    <source>
        <strain evidence="2">RPE64</strain>
    </source>
</reference>
<reference evidence="2 3" key="1">
    <citation type="journal article" date="2013" name="Genome Announc.">
        <title>Complete Genome Sequence of Burkholderia sp. Strain RPE64, Bacterial Symbiont of the Bean Bug Riptortus pedestris.</title>
        <authorList>
            <person name="Shibata T.F."/>
            <person name="Maeda T."/>
            <person name="Nikoh N."/>
            <person name="Yamaguchi K."/>
            <person name="Oshima K."/>
            <person name="Hattori M."/>
            <person name="Nishiyama T."/>
            <person name="Hasebe M."/>
            <person name="Fukatsu T."/>
            <person name="Kikuchi Y."/>
            <person name="Shigenobu S."/>
        </authorList>
    </citation>
    <scope>NUCLEOTIDE SEQUENCE [LARGE SCALE GENOMIC DNA]</scope>
</reference>
<gene>
    <name evidence="2" type="ORF">BRPE64_ACDS04530</name>
</gene>
<name>R4WWB0_9BURK</name>
<sequence length="37" mass="4106">MQNYNDSQRSARALAGNGQWPPVPVDASGDRVRMRGF</sequence>
<evidence type="ECO:0000313" key="2">
    <source>
        <dbReference type="EMBL" id="BAN22207.1"/>
    </source>
</evidence>
<dbReference type="STRING" id="758793.BRPE64_ACDS04530"/>
<protein>
    <submittedName>
        <fullName evidence="2">Uncharacterized protein</fullName>
    </submittedName>
</protein>
<feature type="compositionally biased region" description="Basic and acidic residues" evidence="1">
    <location>
        <begin position="28"/>
        <end position="37"/>
    </location>
</feature>
<dbReference type="AlphaFoldDB" id="R4WWB0"/>
<organism evidence="2 3">
    <name type="scientific">Caballeronia insecticola</name>
    <dbReference type="NCBI Taxonomy" id="758793"/>
    <lineage>
        <taxon>Bacteria</taxon>
        <taxon>Pseudomonadati</taxon>
        <taxon>Pseudomonadota</taxon>
        <taxon>Betaproteobacteria</taxon>
        <taxon>Burkholderiales</taxon>
        <taxon>Burkholderiaceae</taxon>
        <taxon>Caballeronia</taxon>
    </lineage>
</organism>